<name>A0ABQ5K7M9_9EUKA</name>
<dbReference type="InterPro" id="IPR051332">
    <property type="entry name" value="Fosfomycin_Res_Enzymes"/>
</dbReference>
<dbReference type="CDD" id="cd06587">
    <property type="entry name" value="VOC"/>
    <property type="match status" value="1"/>
</dbReference>
<evidence type="ECO:0000313" key="2">
    <source>
        <dbReference type="EMBL" id="GKT27149.1"/>
    </source>
</evidence>
<comment type="caution">
    <text evidence="2">The sequence shown here is derived from an EMBL/GenBank/DDBJ whole genome shotgun (WGS) entry which is preliminary data.</text>
</comment>
<sequence>MAEKMTKAQFTHIALQVSDSTKMAEFLSKYCNLTVTSKRPGMGGQVYWVASCEEKGVVFVILPRGEDRIPDWRKDLTHIGFAVESKEMVDKIAEMAKEDHILEFGPKMLPPPTNYIALVRSPGGQIFEFSYGQDYDVDPVEQASTIEKK</sequence>
<dbReference type="PROSITE" id="PS51819">
    <property type="entry name" value="VOC"/>
    <property type="match status" value="1"/>
</dbReference>
<accession>A0ABQ5K7M9</accession>
<keyword evidence="3" id="KW-1185">Reference proteome</keyword>
<dbReference type="InterPro" id="IPR037523">
    <property type="entry name" value="VOC_core"/>
</dbReference>
<dbReference type="InterPro" id="IPR029068">
    <property type="entry name" value="Glyas_Bleomycin-R_OHBP_Dase"/>
</dbReference>
<proteinExistence type="predicted"/>
<dbReference type="EMBL" id="BQXS01012707">
    <property type="protein sequence ID" value="GKT27149.1"/>
    <property type="molecule type" value="Genomic_DNA"/>
</dbReference>
<evidence type="ECO:0000259" key="1">
    <source>
        <dbReference type="PROSITE" id="PS51819"/>
    </source>
</evidence>
<organism evidence="2 3">
    <name type="scientific">Aduncisulcus paluster</name>
    <dbReference type="NCBI Taxonomy" id="2918883"/>
    <lineage>
        <taxon>Eukaryota</taxon>
        <taxon>Metamonada</taxon>
        <taxon>Carpediemonas-like organisms</taxon>
        <taxon>Aduncisulcus</taxon>
    </lineage>
</organism>
<dbReference type="Pfam" id="PF00903">
    <property type="entry name" value="Glyoxalase"/>
    <property type="match status" value="1"/>
</dbReference>
<dbReference type="PANTHER" id="PTHR36113:SF3">
    <property type="entry name" value="SLL5075 PROTEIN"/>
    <property type="match status" value="1"/>
</dbReference>
<dbReference type="InterPro" id="IPR004360">
    <property type="entry name" value="Glyas_Fos-R_dOase_dom"/>
</dbReference>
<protein>
    <submittedName>
        <fullName evidence="2">VOC family protein</fullName>
    </submittedName>
</protein>
<evidence type="ECO:0000313" key="3">
    <source>
        <dbReference type="Proteomes" id="UP001057375"/>
    </source>
</evidence>
<gene>
    <name evidence="2" type="ORF">ADUPG1_013642</name>
</gene>
<dbReference type="PANTHER" id="PTHR36113">
    <property type="entry name" value="LYASE, PUTATIVE-RELATED-RELATED"/>
    <property type="match status" value="1"/>
</dbReference>
<reference evidence="2" key="1">
    <citation type="submission" date="2022-03" db="EMBL/GenBank/DDBJ databases">
        <title>Draft genome sequence of Aduncisulcus paluster, a free-living microaerophilic Fornicata.</title>
        <authorList>
            <person name="Yuyama I."/>
            <person name="Kume K."/>
            <person name="Tamura T."/>
            <person name="Inagaki Y."/>
            <person name="Hashimoto T."/>
        </authorList>
    </citation>
    <scope>NUCLEOTIDE SEQUENCE</scope>
    <source>
        <strain evidence="2">NY0171</strain>
    </source>
</reference>
<dbReference type="Proteomes" id="UP001057375">
    <property type="component" value="Unassembled WGS sequence"/>
</dbReference>
<dbReference type="SUPFAM" id="SSF54593">
    <property type="entry name" value="Glyoxalase/Bleomycin resistance protein/Dihydroxybiphenyl dioxygenase"/>
    <property type="match status" value="1"/>
</dbReference>
<dbReference type="Gene3D" id="3.10.180.10">
    <property type="entry name" value="2,3-Dihydroxybiphenyl 1,2-Dioxygenase, domain 1"/>
    <property type="match status" value="1"/>
</dbReference>
<feature type="domain" description="VOC" evidence="1">
    <location>
        <begin position="9"/>
        <end position="132"/>
    </location>
</feature>